<dbReference type="EMBL" id="CM039438">
    <property type="protein sequence ID" value="KAI4301346.1"/>
    <property type="molecule type" value="Genomic_DNA"/>
</dbReference>
<accession>A0ACB9KVF0</accession>
<protein>
    <submittedName>
        <fullName evidence="1">Uncharacterized protein</fullName>
    </submittedName>
</protein>
<keyword evidence="2" id="KW-1185">Reference proteome</keyword>
<evidence type="ECO:0000313" key="2">
    <source>
        <dbReference type="Proteomes" id="UP000828941"/>
    </source>
</evidence>
<dbReference type="Proteomes" id="UP000828941">
    <property type="component" value="Chromosome 13"/>
</dbReference>
<gene>
    <name evidence="1" type="ORF">L6164_034634</name>
</gene>
<proteinExistence type="predicted"/>
<evidence type="ECO:0000313" key="1">
    <source>
        <dbReference type="EMBL" id="KAI4301346.1"/>
    </source>
</evidence>
<comment type="caution">
    <text evidence="1">The sequence shown here is derived from an EMBL/GenBank/DDBJ whole genome shotgun (WGS) entry which is preliminary data.</text>
</comment>
<organism evidence="1 2">
    <name type="scientific">Bauhinia variegata</name>
    <name type="common">Purple orchid tree</name>
    <name type="synonym">Phanera variegata</name>
    <dbReference type="NCBI Taxonomy" id="167791"/>
    <lineage>
        <taxon>Eukaryota</taxon>
        <taxon>Viridiplantae</taxon>
        <taxon>Streptophyta</taxon>
        <taxon>Embryophyta</taxon>
        <taxon>Tracheophyta</taxon>
        <taxon>Spermatophyta</taxon>
        <taxon>Magnoliopsida</taxon>
        <taxon>eudicotyledons</taxon>
        <taxon>Gunneridae</taxon>
        <taxon>Pentapetalae</taxon>
        <taxon>rosids</taxon>
        <taxon>fabids</taxon>
        <taxon>Fabales</taxon>
        <taxon>Fabaceae</taxon>
        <taxon>Cercidoideae</taxon>
        <taxon>Cercideae</taxon>
        <taxon>Bauhiniinae</taxon>
        <taxon>Bauhinia</taxon>
    </lineage>
</organism>
<sequence length="191" mass="22031">MKNRGAKNEKSDGNLNKSGPMGIAKKKMKKSKNLLDAFAKSKSKDGHYNPALIKKQREFYKNAKSVKKFKKFINQQNQQDGLSSASGLIESQDEPEDTKDANKKRTKKNGSFSLEELYKKKHEEIEKERMEREAAIRAKKEEREKAEARRKAIREKMLKKTRTGQPVMKYRIEHLLETIQGSTKNSADKKS</sequence>
<name>A0ACB9KVF0_BAUVA</name>
<reference evidence="1 2" key="1">
    <citation type="journal article" date="2022" name="DNA Res.">
        <title>Chromosomal-level genome assembly of the orchid tree Bauhinia variegata (Leguminosae; Cercidoideae) supports the allotetraploid origin hypothesis of Bauhinia.</title>
        <authorList>
            <person name="Zhong Y."/>
            <person name="Chen Y."/>
            <person name="Zheng D."/>
            <person name="Pang J."/>
            <person name="Liu Y."/>
            <person name="Luo S."/>
            <person name="Meng S."/>
            <person name="Qian L."/>
            <person name="Wei D."/>
            <person name="Dai S."/>
            <person name="Zhou R."/>
        </authorList>
    </citation>
    <scope>NUCLEOTIDE SEQUENCE [LARGE SCALE GENOMIC DNA]</scope>
    <source>
        <strain evidence="1">BV-YZ2020</strain>
    </source>
</reference>